<protein>
    <submittedName>
        <fullName evidence="2">Immunity repressor</fullName>
    </submittedName>
</protein>
<accession>A0A222ZPX3</accession>
<dbReference type="EMBL" id="MF140411">
    <property type="protein sequence ID" value="ASR86786.1"/>
    <property type="molecule type" value="Genomic_DNA"/>
</dbReference>
<gene>
    <name evidence="2" type="primary">46</name>
    <name evidence="2" type="ORF">SEA_FINDLEY_46</name>
</gene>
<evidence type="ECO:0000256" key="1">
    <source>
        <dbReference type="SAM" id="MobiDB-lite"/>
    </source>
</evidence>
<dbReference type="GeneID" id="60322561"/>
<sequence length="123" mass="13435">MPDDDTTKSLAAVLGYLVGRPLKLREILEALQMSKSRYYLQVSEGRLITADNLLRAAHNLGINEVDLLARYGMITDESAIAYVDGLVPAHPSRPGGMTTTQTTAAAPTTTSRRRRVRADADHL</sequence>
<organism evidence="2 3">
    <name type="scientific">Mycobacterium phage Findley</name>
    <dbReference type="NCBI Taxonomy" id="2015882"/>
    <lineage>
        <taxon>Viruses</taxon>
        <taxon>Duplodnaviria</taxon>
        <taxon>Heunggongvirae</taxon>
        <taxon>Uroviricota</taxon>
        <taxon>Caudoviricetes</taxon>
        <taxon>Weiservirinae</taxon>
        <taxon>Timquatrovirus</taxon>
        <taxon>Timquatrovirus findley</taxon>
    </lineage>
</organism>
<proteinExistence type="predicted"/>
<reference evidence="2 3" key="1">
    <citation type="submission" date="2017-05" db="EMBL/GenBank/DDBJ databases">
        <authorList>
            <person name="Bazemore A."/>
            <person name="Burrell P."/>
            <person name="Elliott A."/>
            <person name="Findley P."/>
            <person name="Park P.J."/>
            <person name="Piasecki P."/>
            <person name="Ryoo H.S."/>
            <person name="Shields M."/>
            <person name="Washington J.M."/>
            <person name="Yun M."/>
            <person name="Stoner T.H."/>
            <person name="Garlena R.A."/>
            <person name="Russell D.A."/>
            <person name="Pope W.H."/>
            <person name="Jacobs-Sera D."/>
            <person name="Hatfull G.F."/>
        </authorList>
    </citation>
    <scope>NUCLEOTIDE SEQUENCE [LARGE SCALE GENOMIC DNA]</scope>
</reference>
<evidence type="ECO:0000313" key="3">
    <source>
        <dbReference type="Proteomes" id="UP000221743"/>
    </source>
</evidence>
<dbReference type="KEGG" id="vg:60322561"/>
<feature type="region of interest" description="Disordered" evidence="1">
    <location>
        <begin position="91"/>
        <end position="123"/>
    </location>
</feature>
<dbReference type="RefSeq" id="YP_009951132.1">
    <property type="nucleotide sequence ID" value="NC_051598.1"/>
</dbReference>
<feature type="compositionally biased region" description="Low complexity" evidence="1">
    <location>
        <begin position="98"/>
        <end position="110"/>
    </location>
</feature>
<evidence type="ECO:0000313" key="2">
    <source>
        <dbReference type="EMBL" id="ASR86786.1"/>
    </source>
</evidence>
<keyword evidence="3" id="KW-1185">Reference proteome</keyword>
<dbReference type="Proteomes" id="UP000221743">
    <property type="component" value="Segment"/>
</dbReference>
<name>A0A222ZPX3_9CAUD</name>